<evidence type="ECO:0000256" key="1">
    <source>
        <dbReference type="SAM" id="MobiDB-lite"/>
    </source>
</evidence>
<dbReference type="Proteomes" id="UP000053260">
    <property type="component" value="Unassembled WGS sequence"/>
</dbReference>
<organism evidence="2 3">
    <name type="scientific">Streptomyces dysideae</name>
    <dbReference type="NCBI Taxonomy" id="909626"/>
    <lineage>
        <taxon>Bacteria</taxon>
        <taxon>Bacillati</taxon>
        <taxon>Actinomycetota</taxon>
        <taxon>Actinomycetes</taxon>
        <taxon>Kitasatosporales</taxon>
        <taxon>Streptomycetaceae</taxon>
        <taxon>Streptomyces</taxon>
    </lineage>
</organism>
<accession>A0A124IEY2</accession>
<comment type="caution">
    <text evidence="2">The sequence shown here is derived from an EMBL/GenBank/DDBJ whole genome shotgun (WGS) entry which is preliminary data.</text>
</comment>
<proteinExistence type="predicted"/>
<dbReference type="EMBL" id="LMXB01000048">
    <property type="protein sequence ID" value="KUO19715.1"/>
    <property type="molecule type" value="Genomic_DNA"/>
</dbReference>
<sequence>MPVTIRGTAGHGSLPAMSAWEGGRSKAEGVRSKLMRLESSDPTRSRRYLNLFGYGLTLA</sequence>
<protein>
    <submittedName>
        <fullName evidence="2">Uncharacterized protein</fullName>
    </submittedName>
</protein>
<gene>
    <name evidence="2" type="ORF">AQJ91_18005</name>
</gene>
<name>A0A124IEY2_9ACTN</name>
<evidence type="ECO:0000313" key="3">
    <source>
        <dbReference type="Proteomes" id="UP000053260"/>
    </source>
</evidence>
<feature type="region of interest" description="Disordered" evidence="1">
    <location>
        <begin position="1"/>
        <end position="22"/>
    </location>
</feature>
<evidence type="ECO:0000313" key="2">
    <source>
        <dbReference type="EMBL" id="KUO19715.1"/>
    </source>
</evidence>
<dbReference type="AlphaFoldDB" id="A0A124IEY2"/>
<dbReference type="STRING" id="909626.AQJ91_18005"/>
<reference evidence="2 3" key="1">
    <citation type="submission" date="2015-10" db="EMBL/GenBank/DDBJ databases">
        <title>Draft genome sequence of Streptomyces sp. RV15, isolated from a marine sponge.</title>
        <authorList>
            <person name="Ruckert C."/>
            <person name="Abdelmohsen U.R."/>
            <person name="Winkler A."/>
            <person name="Hentschel U."/>
            <person name="Kalinowski J."/>
            <person name="Kampfer P."/>
            <person name="Glaeser S."/>
        </authorList>
    </citation>
    <scope>NUCLEOTIDE SEQUENCE [LARGE SCALE GENOMIC DNA]</scope>
    <source>
        <strain evidence="2 3">RV15</strain>
    </source>
</reference>
<keyword evidence="3" id="KW-1185">Reference proteome</keyword>